<comment type="caution">
    <text evidence="3">The sequence shown here is derived from an EMBL/GenBank/DDBJ whole genome shotgun (WGS) entry which is preliminary data.</text>
</comment>
<accession>A0AAD5TVJ5</accession>
<dbReference type="GO" id="GO:0016491">
    <property type="term" value="F:oxidoreductase activity"/>
    <property type="evidence" value="ECO:0007669"/>
    <property type="project" value="UniProtKB-KW"/>
</dbReference>
<evidence type="ECO:0000313" key="4">
    <source>
        <dbReference type="Proteomes" id="UP001211065"/>
    </source>
</evidence>
<keyword evidence="1" id="KW-0560">Oxidoreductase</keyword>
<protein>
    <recommendedName>
        <fullName evidence="2">Fe2OG dioxygenase domain-containing protein</fullName>
    </recommendedName>
</protein>
<keyword evidence="1" id="KW-0479">Metal-binding</keyword>
<evidence type="ECO:0000259" key="2">
    <source>
        <dbReference type="PROSITE" id="PS51471"/>
    </source>
</evidence>
<dbReference type="InterPro" id="IPR044861">
    <property type="entry name" value="IPNS-like_FE2OG_OXY"/>
</dbReference>
<name>A0AAD5TVJ5_9FUNG</name>
<dbReference type="SUPFAM" id="SSF51197">
    <property type="entry name" value="Clavaminate synthase-like"/>
    <property type="match status" value="1"/>
</dbReference>
<keyword evidence="1" id="KW-0408">Iron</keyword>
<dbReference type="InterPro" id="IPR027443">
    <property type="entry name" value="IPNS-like_sf"/>
</dbReference>
<dbReference type="Pfam" id="PF03171">
    <property type="entry name" value="2OG-FeII_Oxy"/>
    <property type="match status" value="1"/>
</dbReference>
<gene>
    <name evidence="3" type="ORF">HK099_008261</name>
</gene>
<feature type="non-terminal residue" evidence="3">
    <location>
        <position position="1"/>
    </location>
</feature>
<dbReference type="PANTHER" id="PTHR47990">
    <property type="entry name" value="2-OXOGLUTARATE (2OG) AND FE(II)-DEPENDENT OXYGENASE SUPERFAMILY PROTEIN-RELATED"/>
    <property type="match status" value="1"/>
</dbReference>
<dbReference type="AlphaFoldDB" id="A0AAD5TVJ5"/>
<comment type="similarity">
    <text evidence="1">Belongs to the iron/ascorbate-dependent oxidoreductase family.</text>
</comment>
<keyword evidence="4" id="KW-1185">Reference proteome</keyword>
<proteinExistence type="inferred from homology"/>
<organism evidence="3 4">
    <name type="scientific">Clydaea vesicula</name>
    <dbReference type="NCBI Taxonomy" id="447962"/>
    <lineage>
        <taxon>Eukaryota</taxon>
        <taxon>Fungi</taxon>
        <taxon>Fungi incertae sedis</taxon>
        <taxon>Chytridiomycota</taxon>
        <taxon>Chytridiomycota incertae sedis</taxon>
        <taxon>Chytridiomycetes</taxon>
        <taxon>Lobulomycetales</taxon>
        <taxon>Lobulomycetaceae</taxon>
        <taxon>Clydaea</taxon>
    </lineage>
</organism>
<sequence length="261" mass="29898">MTVSYLDLKSTSLWDERGYSGSLSRDYTPMGLESVSKTTGTDEENRVNIKPDLVESIVFRKGSSIKHINLPNDILILCEKYWVDMLKILTLLMEVSALSLNLEENFFKSFFKNPSCSLRLAFYPKIEKIKEGTEIDYFPQTRYGAHTDYTGFTILRQDENPGLEVLINNQWIPVPYIPDSYVINSGDLIQRWTNDVFKSNLHRVSKPKDANKDRLSIVFFTGPDDDSIIIPIDSLCTIENPSKYPPISAFDHLMHKLNVSN</sequence>
<dbReference type="Proteomes" id="UP001211065">
    <property type="component" value="Unassembled WGS sequence"/>
</dbReference>
<feature type="domain" description="Fe2OG dioxygenase" evidence="2">
    <location>
        <begin position="114"/>
        <end position="223"/>
    </location>
</feature>
<dbReference type="EMBL" id="JADGJW010000894">
    <property type="protein sequence ID" value="KAJ3210380.1"/>
    <property type="molecule type" value="Genomic_DNA"/>
</dbReference>
<dbReference type="InterPro" id="IPR005123">
    <property type="entry name" value="Oxoglu/Fe-dep_dioxygenase_dom"/>
</dbReference>
<dbReference type="PRINTS" id="PR00682">
    <property type="entry name" value="IPNSYNTHASE"/>
</dbReference>
<dbReference type="Gene3D" id="2.60.120.330">
    <property type="entry name" value="B-lactam Antibiotic, Isopenicillin N Synthase, Chain"/>
    <property type="match status" value="1"/>
</dbReference>
<dbReference type="GO" id="GO:0046872">
    <property type="term" value="F:metal ion binding"/>
    <property type="evidence" value="ECO:0007669"/>
    <property type="project" value="UniProtKB-KW"/>
</dbReference>
<dbReference type="InterPro" id="IPR050231">
    <property type="entry name" value="Iron_ascorbate_oxido_reductase"/>
</dbReference>
<dbReference type="PROSITE" id="PS51471">
    <property type="entry name" value="FE2OG_OXY"/>
    <property type="match status" value="1"/>
</dbReference>
<evidence type="ECO:0000313" key="3">
    <source>
        <dbReference type="EMBL" id="KAJ3210380.1"/>
    </source>
</evidence>
<reference evidence="3" key="1">
    <citation type="submission" date="2020-05" db="EMBL/GenBank/DDBJ databases">
        <title>Phylogenomic resolution of chytrid fungi.</title>
        <authorList>
            <person name="Stajich J.E."/>
            <person name="Amses K."/>
            <person name="Simmons R."/>
            <person name="Seto K."/>
            <person name="Myers J."/>
            <person name="Bonds A."/>
            <person name="Quandt C.A."/>
            <person name="Barry K."/>
            <person name="Liu P."/>
            <person name="Grigoriev I."/>
            <person name="Longcore J.E."/>
            <person name="James T.Y."/>
        </authorList>
    </citation>
    <scope>NUCLEOTIDE SEQUENCE</scope>
    <source>
        <strain evidence="3">JEL0476</strain>
    </source>
</reference>
<evidence type="ECO:0000256" key="1">
    <source>
        <dbReference type="RuleBase" id="RU003682"/>
    </source>
</evidence>